<reference evidence="2" key="1">
    <citation type="submission" date="2017-02" db="EMBL/GenBank/DDBJ databases">
        <authorList>
            <person name="Varghese N."/>
            <person name="Submissions S."/>
        </authorList>
    </citation>
    <scope>NUCLEOTIDE SEQUENCE [LARGE SCALE GENOMIC DNA]</scope>
    <source>
        <strain evidence="2">DSM 15739</strain>
    </source>
</reference>
<sequence>MIVYYGKKPEGGQKMRINLYVHYDSVTSHIMTRGINLMPTDFDAKYVPNNMILAEAPSNFGKYDVRTNFKILRGKPEVLEYLNYCRKEKVRVSNWMDFESVSMMHQLTPNEIAEILYLFHANQTLRSAFFYKLQNNYAFLTLPNGLIKTYYRYSQHFNLRFQRVLQEQMQILLNEGRSFFFKKKEIAKPVPEAIVEQIAPLFTKGLKIDFAQAYDTAGQWFVPLFIIEDELTLLTSNQSQTDQVGQLVYNYQEKIWQVELNSN</sequence>
<evidence type="ECO:0000313" key="1">
    <source>
        <dbReference type="EMBL" id="SJZ41354.1"/>
    </source>
</evidence>
<accession>A0A1T4KG19</accession>
<dbReference type="Proteomes" id="UP000189941">
    <property type="component" value="Unassembled WGS sequence"/>
</dbReference>
<proteinExistence type="predicted"/>
<organism evidence="1 2">
    <name type="scientific">Globicatella sulfidifaciens DSM 15739</name>
    <dbReference type="NCBI Taxonomy" id="1121925"/>
    <lineage>
        <taxon>Bacteria</taxon>
        <taxon>Bacillati</taxon>
        <taxon>Bacillota</taxon>
        <taxon>Bacilli</taxon>
        <taxon>Lactobacillales</taxon>
        <taxon>Aerococcaceae</taxon>
        <taxon>Globicatella</taxon>
    </lineage>
</organism>
<dbReference type="AlphaFoldDB" id="A0A1T4KG19"/>
<keyword evidence="2" id="KW-1185">Reference proteome</keyword>
<protein>
    <submittedName>
        <fullName evidence="1">Uncharacterized protein</fullName>
    </submittedName>
</protein>
<dbReference type="STRING" id="1121925.SAMN02746011_00734"/>
<gene>
    <name evidence="1" type="ORF">SAMN02746011_00734</name>
</gene>
<name>A0A1T4KG19_9LACT</name>
<dbReference type="EMBL" id="FUWO01000004">
    <property type="protein sequence ID" value="SJZ41354.1"/>
    <property type="molecule type" value="Genomic_DNA"/>
</dbReference>
<evidence type="ECO:0000313" key="2">
    <source>
        <dbReference type="Proteomes" id="UP000189941"/>
    </source>
</evidence>